<dbReference type="Proteomes" id="UP000675664">
    <property type="component" value="Unassembled WGS sequence"/>
</dbReference>
<dbReference type="GO" id="GO:0008483">
    <property type="term" value="F:transaminase activity"/>
    <property type="evidence" value="ECO:0007669"/>
    <property type="project" value="UniProtKB-KW"/>
</dbReference>
<sequence>MNKRISFAGPSITDKEISYVLDAVQFGWYENYDNYTKKLEKAVSEYIGVNFAIATHCCTQALHLAAAALPLGEDDEVIVADFSWVATAYAVAYTGATCVFADIDPDTWTIDPESIRKAITPKTKAIMLVHTFGHPAEMDEIMAIAKEHDLFVIEDAAPALGAEYKGKKTGSFGNSSCFSFQGAKMAVSGEGGIFLTNDEEYYNRALLLANMGRTDSKAVFWSDSLGYQYTIGNLTAALALAQLERAEDLMKKKRELFQRYYDHLKDIKDIKIVKEKEDCKSNYCYPSILLPKHSREQRDHILYQLKQSNIHARPAFPRMSCFPEFEARFDNPVATMVEEKGISLPSAANMTQEDVDLVCQKLITLL</sequence>
<dbReference type="PANTHER" id="PTHR30244:SF34">
    <property type="entry name" value="DTDP-4-AMINO-4,6-DIDEOXYGALACTOSE TRANSAMINASE"/>
    <property type="match status" value="1"/>
</dbReference>
<evidence type="ECO:0000313" key="4">
    <source>
        <dbReference type="EMBL" id="MBR0598677.1"/>
    </source>
</evidence>
<dbReference type="EMBL" id="JAGSND010000008">
    <property type="protein sequence ID" value="MBR0598677.1"/>
    <property type="molecule type" value="Genomic_DNA"/>
</dbReference>
<evidence type="ECO:0000256" key="3">
    <source>
        <dbReference type="RuleBase" id="RU004508"/>
    </source>
</evidence>
<feature type="active site" description="Proton acceptor" evidence="1">
    <location>
        <position position="184"/>
    </location>
</feature>
<reference evidence="4" key="2">
    <citation type="submission" date="2021-04" db="EMBL/GenBank/DDBJ databases">
        <authorList>
            <person name="Liu J."/>
        </authorList>
    </citation>
    <scope>NUCLEOTIDE SEQUENCE</scope>
    <source>
        <strain evidence="4">BAD-6</strain>
    </source>
</reference>
<reference evidence="4" key="1">
    <citation type="submission" date="2021-04" db="EMBL/GenBank/DDBJ databases">
        <title>Sinoanaerobacter chloroacetimidivorans sp. nov., an obligate anaerobic bacterium isolated from anaerobic sludge.</title>
        <authorList>
            <person name="Bao Y."/>
        </authorList>
    </citation>
    <scope>NUCLEOTIDE SEQUENCE</scope>
    <source>
        <strain evidence="4">BAD-6</strain>
    </source>
</reference>
<dbReference type="Gene3D" id="3.40.640.10">
    <property type="entry name" value="Type I PLP-dependent aspartate aminotransferase-like (Major domain)"/>
    <property type="match status" value="1"/>
</dbReference>
<dbReference type="PIRSF" id="PIRSF000390">
    <property type="entry name" value="PLP_StrS"/>
    <property type="match status" value="1"/>
</dbReference>
<proteinExistence type="inferred from homology"/>
<gene>
    <name evidence="4" type="ORF">KCX82_12370</name>
</gene>
<comment type="similarity">
    <text evidence="3">Belongs to the DegT/DnrJ/EryC1 family.</text>
</comment>
<dbReference type="InterPro" id="IPR015422">
    <property type="entry name" value="PyrdxlP-dep_Trfase_small"/>
</dbReference>
<evidence type="ECO:0000256" key="1">
    <source>
        <dbReference type="PIRSR" id="PIRSR000390-1"/>
    </source>
</evidence>
<keyword evidence="4" id="KW-0808">Transferase</keyword>
<dbReference type="PANTHER" id="PTHR30244">
    <property type="entry name" value="TRANSAMINASE"/>
    <property type="match status" value="1"/>
</dbReference>
<name>A0A8J7W0Q8_9FIRM</name>
<accession>A0A8J7W0Q8</accession>
<comment type="caution">
    <text evidence="4">The sequence shown here is derived from an EMBL/GenBank/DDBJ whole genome shotgun (WGS) entry which is preliminary data.</text>
</comment>
<dbReference type="GO" id="GO:0000271">
    <property type="term" value="P:polysaccharide biosynthetic process"/>
    <property type="evidence" value="ECO:0007669"/>
    <property type="project" value="TreeGrafter"/>
</dbReference>
<dbReference type="SUPFAM" id="SSF53383">
    <property type="entry name" value="PLP-dependent transferases"/>
    <property type="match status" value="1"/>
</dbReference>
<dbReference type="InterPro" id="IPR015421">
    <property type="entry name" value="PyrdxlP-dep_Trfase_major"/>
</dbReference>
<dbReference type="GO" id="GO:0030170">
    <property type="term" value="F:pyridoxal phosphate binding"/>
    <property type="evidence" value="ECO:0007669"/>
    <property type="project" value="TreeGrafter"/>
</dbReference>
<dbReference type="CDD" id="cd00616">
    <property type="entry name" value="AHBA_syn"/>
    <property type="match status" value="1"/>
</dbReference>
<dbReference type="Pfam" id="PF01041">
    <property type="entry name" value="DegT_DnrJ_EryC1"/>
    <property type="match status" value="1"/>
</dbReference>
<evidence type="ECO:0000256" key="2">
    <source>
        <dbReference type="PIRSR" id="PIRSR000390-2"/>
    </source>
</evidence>
<keyword evidence="4" id="KW-0032">Aminotransferase</keyword>
<dbReference type="RefSeq" id="WP_227018809.1">
    <property type="nucleotide sequence ID" value="NZ_JAGSND010000008.1"/>
</dbReference>
<dbReference type="AlphaFoldDB" id="A0A8J7W0Q8"/>
<organism evidence="4 5">
    <name type="scientific">Sinanaerobacter chloroacetimidivorans</name>
    <dbReference type="NCBI Taxonomy" id="2818044"/>
    <lineage>
        <taxon>Bacteria</taxon>
        <taxon>Bacillati</taxon>
        <taxon>Bacillota</taxon>
        <taxon>Clostridia</taxon>
        <taxon>Peptostreptococcales</taxon>
        <taxon>Anaerovoracaceae</taxon>
        <taxon>Sinanaerobacter</taxon>
    </lineage>
</organism>
<dbReference type="Gene3D" id="3.90.1150.10">
    <property type="entry name" value="Aspartate Aminotransferase, domain 1"/>
    <property type="match status" value="1"/>
</dbReference>
<keyword evidence="2 3" id="KW-0663">Pyridoxal phosphate</keyword>
<keyword evidence="5" id="KW-1185">Reference proteome</keyword>
<dbReference type="InterPro" id="IPR000653">
    <property type="entry name" value="DegT/StrS_aminotransferase"/>
</dbReference>
<evidence type="ECO:0000313" key="5">
    <source>
        <dbReference type="Proteomes" id="UP000675664"/>
    </source>
</evidence>
<protein>
    <submittedName>
        <fullName evidence="4">DegT/DnrJ/EryC1/StrS family aminotransferase</fullName>
    </submittedName>
</protein>
<dbReference type="InterPro" id="IPR015424">
    <property type="entry name" value="PyrdxlP-dep_Trfase"/>
</dbReference>
<feature type="modified residue" description="N6-(pyridoxal phosphate)lysine" evidence="2">
    <location>
        <position position="184"/>
    </location>
</feature>